<accession>A0A443ZK29</accession>
<dbReference type="InterPro" id="IPR020556">
    <property type="entry name" value="Amidase_CS"/>
</dbReference>
<evidence type="ECO:0000313" key="3">
    <source>
        <dbReference type="Proteomes" id="UP000288983"/>
    </source>
</evidence>
<evidence type="ECO:0000313" key="2">
    <source>
        <dbReference type="EMBL" id="RWU19299.1"/>
    </source>
</evidence>
<dbReference type="Pfam" id="PF01425">
    <property type="entry name" value="Amidase"/>
    <property type="match status" value="1"/>
</dbReference>
<dbReference type="PANTHER" id="PTHR11895">
    <property type="entry name" value="TRANSAMIDASE"/>
    <property type="match status" value="1"/>
</dbReference>
<dbReference type="AlphaFoldDB" id="A0A443ZK29"/>
<dbReference type="PANTHER" id="PTHR11895:SF176">
    <property type="entry name" value="AMIDASE AMID-RELATED"/>
    <property type="match status" value="1"/>
</dbReference>
<dbReference type="InterPro" id="IPR000120">
    <property type="entry name" value="Amidase"/>
</dbReference>
<protein>
    <submittedName>
        <fullName evidence="2">Asp-tRNA(Asn)/Glu-tRNA(Gln) amidotransferase GatCAB subunit A</fullName>
    </submittedName>
</protein>
<dbReference type="RefSeq" id="WP_128325786.1">
    <property type="nucleotide sequence ID" value="NZ_QJRG01000048.1"/>
</dbReference>
<dbReference type="GO" id="GO:0016740">
    <property type="term" value="F:transferase activity"/>
    <property type="evidence" value="ECO:0007669"/>
    <property type="project" value="UniProtKB-KW"/>
</dbReference>
<gene>
    <name evidence="2" type="ORF">DM813_23630</name>
</gene>
<proteinExistence type="predicted"/>
<sequence>MSLPSDLHYLEMHELSLLIRSRKLSPVEVTEAQLDRIDALDGELHSYARVTAELALEQAHVAEQELADGICRSPLHGIPLAFKDLFDTAGVVTAAGMPLHAQRVPTQDATVVARLREAGVVMLGKLQMTEGAFAIHHPDIAVPLNPWGSNHWSGASSSGCGVATAAGLCYASLGSDTGGSIRFPCAANGLTGLKPTWGRVSRHGAFEMAASLDHIGPITRSARDALFLLSTIAGHDPLDPTSQPTVCLEVPGIDDTFRGLRVGIDERWLSDGVDPVIQQALQQVMLMIRDGGGLLVSIRMPDTQAVSSNWEAHCGVQTAVAHADTYPLHANAYGPALSRLIDAGRALSGMDYQRILLAAQRFSGEADALLHQLDLVLAPVQPYAAPTYEQLADLAQDPEANRRLIQFTAPFNVSGHPCLSLPIGLTEEGLPIGGQFIARKGAEALLCRAGMAVQRVSHWHQLRPQGFS</sequence>
<dbReference type="InterPro" id="IPR036928">
    <property type="entry name" value="AS_sf"/>
</dbReference>
<dbReference type="OrthoDB" id="9811471at2"/>
<dbReference type="Proteomes" id="UP000288983">
    <property type="component" value="Unassembled WGS sequence"/>
</dbReference>
<dbReference type="EMBL" id="QJRG01000048">
    <property type="protein sequence ID" value="RWU19299.1"/>
    <property type="molecule type" value="Genomic_DNA"/>
</dbReference>
<dbReference type="PROSITE" id="PS00571">
    <property type="entry name" value="AMIDASES"/>
    <property type="match status" value="1"/>
</dbReference>
<dbReference type="Gene3D" id="3.90.1300.10">
    <property type="entry name" value="Amidase signature (AS) domain"/>
    <property type="match status" value="1"/>
</dbReference>
<organism evidence="2 3">
    <name type="scientific">Pseudomonas alkylphenolica</name>
    <dbReference type="NCBI Taxonomy" id="237609"/>
    <lineage>
        <taxon>Bacteria</taxon>
        <taxon>Pseudomonadati</taxon>
        <taxon>Pseudomonadota</taxon>
        <taxon>Gammaproteobacteria</taxon>
        <taxon>Pseudomonadales</taxon>
        <taxon>Pseudomonadaceae</taxon>
        <taxon>Pseudomonas</taxon>
    </lineage>
</organism>
<keyword evidence="2" id="KW-0808">Transferase</keyword>
<dbReference type="InterPro" id="IPR023631">
    <property type="entry name" value="Amidase_dom"/>
</dbReference>
<reference evidence="2 3" key="1">
    <citation type="submission" date="2018-06" db="EMBL/GenBank/DDBJ databases">
        <title>Bacteria isolated from soil of Wuhan.</title>
        <authorList>
            <person name="Wei X."/>
            <person name="Chunhua H."/>
        </authorList>
    </citation>
    <scope>NUCLEOTIDE SEQUENCE [LARGE SCALE GENOMIC DNA]</scope>
    <source>
        <strain evidence="3">xwS2</strain>
    </source>
</reference>
<evidence type="ECO:0000259" key="1">
    <source>
        <dbReference type="Pfam" id="PF01425"/>
    </source>
</evidence>
<feature type="domain" description="Amidase" evidence="1">
    <location>
        <begin position="28"/>
        <end position="447"/>
    </location>
</feature>
<comment type="caution">
    <text evidence="2">The sequence shown here is derived from an EMBL/GenBank/DDBJ whole genome shotgun (WGS) entry which is preliminary data.</text>
</comment>
<dbReference type="SUPFAM" id="SSF75304">
    <property type="entry name" value="Amidase signature (AS) enzymes"/>
    <property type="match status" value="1"/>
</dbReference>
<name>A0A443ZK29_9PSED</name>